<dbReference type="InterPro" id="IPR052514">
    <property type="entry name" value="SAM-dependent_MTase"/>
</dbReference>
<name>A0ABS4ESX0_9HYPH</name>
<keyword evidence="2" id="KW-0808">Transferase</keyword>
<gene>
    <name evidence="2" type="ORF">J2Z75_004548</name>
</gene>
<dbReference type="PANTHER" id="PTHR34203">
    <property type="entry name" value="METHYLTRANSFERASE, FKBM FAMILY PROTEIN"/>
    <property type="match status" value="1"/>
</dbReference>
<dbReference type="Pfam" id="PF05050">
    <property type="entry name" value="Methyltransf_21"/>
    <property type="match status" value="1"/>
</dbReference>
<evidence type="ECO:0000259" key="1">
    <source>
        <dbReference type="Pfam" id="PF05050"/>
    </source>
</evidence>
<dbReference type="GO" id="GO:0008168">
    <property type="term" value="F:methyltransferase activity"/>
    <property type="evidence" value="ECO:0007669"/>
    <property type="project" value="UniProtKB-KW"/>
</dbReference>
<accession>A0ABS4ESX0</accession>
<dbReference type="PANTHER" id="PTHR34203:SF15">
    <property type="entry name" value="SLL1173 PROTEIN"/>
    <property type="match status" value="1"/>
</dbReference>
<evidence type="ECO:0000313" key="3">
    <source>
        <dbReference type="Proteomes" id="UP000823786"/>
    </source>
</evidence>
<dbReference type="NCBIfam" id="TIGR01444">
    <property type="entry name" value="fkbM_fam"/>
    <property type="match status" value="1"/>
</dbReference>
<keyword evidence="2" id="KW-0489">Methyltransferase</keyword>
<dbReference type="Proteomes" id="UP000823786">
    <property type="component" value="Unassembled WGS sequence"/>
</dbReference>
<comment type="caution">
    <text evidence="2">The sequence shown here is derived from an EMBL/GenBank/DDBJ whole genome shotgun (WGS) entry which is preliminary data.</text>
</comment>
<protein>
    <submittedName>
        <fullName evidence="2">FkbM family methyltransferase</fullName>
    </submittedName>
</protein>
<keyword evidence="3" id="KW-1185">Reference proteome</keyword>
<dbReference type="GO" id="GO:0032259">
    <property type="term" value="P:methylation"/>
    <property type="evidence" value="ECO:0007669"/>
    <property type="project" value="UniProtKB-KW"/>
</dbReference>
<feature type="domain" description="Methyltransferase FkbM" evidence="1">
    <location>
        <begin position="69"/>
        <end position="219"/>
    </location>
</feature>
<organism evidence="2 3">
    <name type="scientific">Rhizobium herbae</name>
    <dbReference type="NCBI Taxonomy" id="508661"/>
    <lineage>
        <taxon>Bacteria</taxon>
        <taxon>Pseudomonadati</taxon>
        <taxon>Pseudomonadota</taxon>
        <taxon>Alphaproteobacteria</taxon>
        <taxon>Hyphomicrobiales</taxon>
        <taxon>Rhizobiaceae</taxon>
        <taxon>Rhizobium/Agrobacterium group</taxon>
        <taxon>Rhizobium</taxon>
    </lineage>
</organism>
<dbReference type="RefSeq" id="WP_209855011.1">
    <property type="nucleotide sequence ID" value="NZ_JAGGJV010000009.1"/>
</dbReference>
<reference evidence="2 3" key="1">
    <citation type="submission" date="2021-03" db="EMBL/GenBank/DDBJ databases">
        <title>Genomic Encyclopedia of Type Strains, Phase IV (KMG-IV): sequencing the most valuable type-strain genomes for metagenomic binning, comparative biology and taxonomic classification.</title>
        <authorList>
            <person name="Goeker M."/>
        </authorList>
    </citation>
    <scope>NUCLEOTIDE SEQUENCE [LARGE SCALE GENOMIC DNA]</scope>
    <source>
        <strain evidence="2 3">DSM 26427</strain>
    </source>
</reference>
<dbReference type="EMBL" id="JAGGJV010000009">
    <property type="protein sequence ID" value="MBP1861020.1"/>
    <property type="molecule type" value="Genomic_DNA"/>
</dbReference>
<sequence length="234" mass="26058">MKRLLRSLRKSFRYMFNVRTVRLGGVAIDTTVGHIPENVRELIFREIYEDTERDLIGKILKPGMRTLEIGTGIGFVSLVAARICGESNVFCYEANPELEPTIRRNFALNGMTPNLTMRAVTVDGAPITFFKSDNIISSSLYDRKRDDKQIVVESEALSDVLAKHDPSALIMDVEGAEIDLLGDVDLKNITHIIVELHPHIVGDAAISTLIASLNARGYVMRSSNRKTSHFSRAA</sequence>
<proteinExistence type="predicted"/>
<dbReference type="SUPFAM" id="SSF53335">
    <property type="entry name" value="S-adenosyl-L-methionine-dependent methyltransferases"/>
    <property type="match status" value="1"/>
</dbReference>
<dbReference type="InterPro" id="IPR029063">
    <property type="entry name" value="SAM-dependent_MTases_sf"/>
</dbReference>
<dbReference type="InterPro" id="IPR006342">
    <property type="entry name" value="FkbM_mtfrase"/>
</dbReference>
<evidence type="ECO:0000313" key="2">
    <source>
        <dbReference type="EMBL" id="MBP1861020.1"/>
    </source>
</evidence>
<dbReference type="Gene3D" id="3.40.50.150">
    <property type="entry name" value="Vaccinia Virus protein VP39"/>
    <property type="match status" value="1"/>
</dbReference>